<name>A0A1M4YY49_9FIRM</name>
<comment type="function">
    <text evidence="3">May play the central regulatory role in sporulation. It may be an element of the effector pathway responsible for the activation of sporulation genes in response to nutritional stress. Spo0A may act in concert with spo0H (a sigma factor) to control the expression of some genes that are critical to the sporulation process.</text>
</comment>
<dbReference type="InterPro" id="IPR001789">
    <property type="entry name" value="Sig_transdc_resp-reg_receiver"/>
</dbReference>
<evidence type="ECO:0000313" key="7">
    <source>
        <dbReference type="Proteomes" id="UP000184196"/>
    </source>
</evidence>
<dbReference type="CDD" id="cd17548">
    <property type="entry name" value="REC_DivK-like"/>
    <property type="match status" value="1"/>
</dbReference>
<dbReference type="Proteomes" id="UP000184196">
    <property type="component" value="Unassembled WGS sequence"/>
</dbReference>
<evidence type="ECO:0000259" key="5">
    <source>
        <dbReference type="PROSITE" id="PS50110"/>
    </source>
</evidence>
<sequence>MAPLVVIIEDNPLNTKLVREILQAYGYKTREAATAEQGLEMVRREKPDLILLDIELPGMDGLQVARLLKGDPATRDIPVLAVTAYAMKGDAEKALAAGCDDYISKPIRVHDFLSRIKKFVEKNDRDDKPSLKTSP</sequence>
<proteinExistence type="predicted"/>
<organism evidence="6 7">
    <name type="scientific">Desulfofundulus australicus DSM 11792</name>
    <dbReference type="NCBI Taxonomy" id="1121425"/>
    <lineage>
        <taxon>Bacteria</taxon>
        <taxon>Bacillati</taxon>
        <taxon>Bacillota</taxon>
        <taxon>Clostridia</taxon>
        <taxon>Eubacteriales</taxon>
        <taxon>Peptococcaceae</taxon>
        <taxon>Desulfofundulus</taxon>
    </lineage>
</organism>
<evidence type="ECO:0000256" key="2">
    <source>
        <dbReference type="ARBA" id="ARBA00022553"/>
    </source>
</evidence>
<feature type="domain" description="Response regulatory" evidence="5">
    <location>
        <begin position="4"/>
        <end position="120"/>
    </location>
</feature>
<gene>
    <name evidence="6" type="ORF">SAMN02745218_01451</name>
</gene>
<dbReference type="RefSeq" id="WP_073164611.1">
    <property type="nucleotide sequence ID" value="NZ_FQUW01000015.1"/>
</dbReference>
<feature type="modified residue" description="4-aspartylphosphate" evidence="4">
    <location>
        <position position="53"/>
    </location>
</feature>
<evidence type="ECO:0000256" key="4">
    <source>
        <dbReference type="PROSITE-ProRule" id="PRU00169"/>
    </source>
</evidence>
<dbReference type="EMBL" id="FQUW01000015">
    <property type="protein sequence ID" value="SHF10266.1"/>
    <property type="molecule type" value="Genomic_DNA"/>
</dbReference>
<protein>
    <recommendedName>
        <fullName evidence="1">Stage 0 sporulation protein A homolog</fullName>
    </recommendedName>
</protein>
<dbReference type="InterPro" id="IPR011006">
    <property type="entry name" value="CheY-like_superfamily"/>
</dbReference>
<dbReference type="SUPFAM" id="SSF52172">
    <property type="entry name" value="CheY-like"/>
    <property type="match status" value="1"/>
</dbReference>
<keyword evidence="7" id="KW-1185">Reference proteome</keyword>
<evidence type="ECO:0000256" key="1">
    <source>
        <dbReference type="ARBA" id="ARBA00018672"/>
    </source>
</evidence>
<reference evidence="7" key="1">
    <citation type="submission" date="2016-11" db="EMBL/GenBank/DDBJ databases">
        <authorList>
            <person name="Varghese N."/>
            <person name="Submissions S."/>
        </authorList>
    </citation>
    <scope>NUCLEOTIDE SEQUENCE [LARGE SCALE GENOMIC DNA]</scope>
    <source>
        <strain evidence="7">DSM 11792</strain>
    </source>
</reference>
<keyword evidence="2 4" id="KW-0597">Phosphoprotein</keyword>
<dbReference type="PANTHER" id="PTHR44591:SF3">
    <property type="entry name" value="RESPONSE REGULATORY DOMAIN-CONTAINING PROTEIN"/>
    <property type="match status" value="1"/>
</dbReference>
<dbReference type="InterPro" id="IPR050595">
    <property type="entry name" value="Bact_response_regulator"/>
</dbReference>
<dbReference type="Gene3D" id="3.40.50.2300">
    <property type="match status" value="1"/>
</dbReference>
<dbReference type="SMART" id="SM00448">
    <property type="entry name" value="REC"/>
    <property type="match status" value="1"/>
</dbReference>
<dbReference type="GO" id="GO:0000160">
    <property type="term" value="P:phosphorelay signal transduction system"/>
    <property type="evidence" value="ECO:0007669"/>
    <property type="project" value="InterPro"/>
</dbReference>
<dbReference type="Pfam" id="PF00072">
    <property type="entry name" value="Response_reg"/>
    <property type="match status" value="1"/>
</dbReference>
<dbReference type="PROSITE" id="PS50110">
    <property type="entry name" value="RESPONSE_REGULATORY"/>
    <property type="match status" value="1"/>
</dbReference>
<dbReference type="PANTHER" id="PTHR44591">
    <property type="entry name" value="STRESS RESPONSE REGULATOR PROTEIN 1"/>
    <property type="match status" value="1"/>
</dbReference>
<dbReference type="OrthoDB" id="254537at2"/>
<accession>A0A1M4YY49</accession>
<evidence type="ECO:0000313" key="6">
    <source>
        <dbReference type="EMBL" id="SHF10266.1"/>
    </source>
</evidence>
<evidence type="ECO:0000256" key="3">
    <source>
        <dbReference type="ARBA" id="ARBA00024867"/>
    </source>
</evidence>
<dbReference type="AlphaFoldDB" id="A0A1M4YY49"/>